<dbReference type="Pfam" id="PF06026">
    <property type="entry name" value="Rib_5-P_isom_A"/>
    <property type="match status" value="1"/>
</dbReference>
<evidence type="ECO:0000256" key="2">
    <source>
        <dbReference type="ARBA" id="ARBA00023235"/>
    </source>
</evidence>
<dbReference type="NCBIfam" id="TIGR00021">
    <property type="entry name" value="rpiA"/>
    <property type="match status" value="1"/>
</dbReference>
<dbReference type="AlphaFoldDB" id="A0A368BW80"/>
<dbReference type="GO" id="GO:0004751">
    <property type="term" value="F:ribose-5-phosphate isomerase activity"/>
    <property type="evidence" value="ECO:0007669"/>
    <property type="project" value="UniProtKB-UniRule"/>
</dbReference>
<dbReference type="InterPro" id="IPR004788">
    <property type="entry name" value="Ribose5P_isomerase_type_A"/>
</dbReference>
<evidence type="ECO:0000313" key="5">
    <source>
        <dbReference type="Proteomes" id="UP000253307"/>
    </source>
</evidence>
<accession>A0A368BW80</accession>
<dbReference type="InterPro" id="IPR037171">
    <property type="entry name" value="NagB/RpiA_transferase-like"/>
</dbReference>
<dbReference type="Gene3D" id="3.40.50.1360">
    <property type="match status" value="1"/>
</dbReference>
<dbReference type="GO" id="GO:0005829">
    <property type="term" value="C:cytosol"/>
    <property type="evidence" value="ECO:0007669"/>
    <property type="project" value="TreeGrafter"/>
</dbReference>
<dbReference type="PANTHER" id="PTHR11934:SF0">
    <property type="entry name" value="RIBOSE-5-PHOSPHATE ISOMERASE"/>
    <property type="match status" value="1"/>
</dbReference>
<dbReference type="Proteomes" id="UP000253307">
    <property type="component" value="Unassembled WGS sequence"/>
</dbReference>
<sequence>MDDAKVQVAKKAFEEMVTQINKESILGIGTGSTVNCFIEILKQSNIQFKGAVSSSEASTLLLQEFNVEIFSLNDVNEIHFYIDGADEVDPSHNLIKGGGGAHTREKLVASASNQFICIVDQSKHVECLGDFGVPVEVLIESRSFVSREIVKLGGVPTYRSGVITDQNNHIIDVSKLDLSNPKDMEIQINSIPGVVENGIFAIRKPNKVLTA</sequence>
<dbReference type="SUPFAM" id="SSF100950">
    <property type="entry name" value="NagB/RpiA/CoA transferase-like"/>
    <property type="match status" value="1"/>
</dbReference>
<protein>
    <recommendedName>
        <fullName evidence="3">Ribose 5-phosphate isomerase A</fullName>
        <ecNumber evidence="3">5.3.1.6</ecNumber>
    </recommendedName>
</protein>
<dbReference type="NCBIfam" id="NF001924">
    <property type="entry name" value="PRK00702.1"/>
    <property type="match status" value="1"/>
</dbReference>
<dbReference type="EMBL" id="QOPE01000011">
    <property type="protein sequence ID" value="RCL41533.1"/>
    <property type="molecule type" value="Genomic_DNA"/>
</dbReference>
<keyword evidence="2 4" id="KW-0413">Isomerase</keyword>
<proteinExistence type="predicted"/>
<evidence type="ECO:0000313" key="4">
    <source>
        <dbReference type="EMBL" id="RCL41533.1"/>
    </source>
</evidence>
<dbReference type="Gene3D" id="3.30.70.260">
    <property type="match status" value="1"/>
</dbReference>
<dbReference type="FunFam" id="3.40.50.1360:FF:000001">
    <property type="entry name" value="Ribose-5-phosphate isomerase A"/>
    <property type="match status" value="1"/>
</dbReference>
<name>A0A368BW80_9GAMM</name>
<comment type="caution">
    <text evidence="4">The sequence shown here is derived from an EMBL/GenBank/DDBJ whole genome shotgun (WGS) entry which is preliminary data.</text>
</comment>
<evidence type="ECO:0000256" key="1">
    <source>
        <dbReference type="ARBA" id="ARBA00001713"/>
    </source>
</evidence>
<reference evidence="4 5" key="1">
    <citation type="journal article" date="2018" name="Microbiome">
        <title>Fine metagenomic profile of the Mediterranean stratified and mixed water columns revealed by assembly and recruitment.</title>
        <authorList>
            <person name="Haro-Moreno J.M."/>
            <person name="Lopez-Perez M."/>
            <person name="De La Torre J.R."/>
            <person name="Picazo A."/>
            <person name="Camacho A."/>
            <person name="Rodriguez-Valera F."/>
        </authorList>
    </citation>
    <scope>NUCLEOTIDE SEQUENCE [LARGE SCALE GENOMIC DNA]</scope>
    <source>
        <strain evidence="4">MED-G82</strain>
    </source>
</reference>
<comment type="catalytic activity">
    <reaction evidence="1">
        <text>aldehydo-D-ribose 5-phosphate = D-ribulose 5-phosphate</text>
        <dbReference type="Rhea" id="RHEA:14657"/>
        <dbReference type="ChEBI" id="CHEBI:58121"/>
        <dbReference type="ChEBI" id="CHEBI:58273"/>
        <dbReference type="EC" id="5.3.1.6"/>
    </reaction>
</comment>
<gene>
    <name evidence="4" type="ORF">DBW96_02025</name>
</gene>
<dbReference type="GO" id="GO:0006014">
    <property type="term" value="P:D-ribose metabolic process"/>
    <property type="evidence" value="ECO:0007669"/>
    <property type="project" value="TreeGrafter"/>
</dbReference>
<dbReference type="GO" id="GO:0009052">
    <property type="term" value="P:pentose-phosphate shunt, non-oxidative branch"/>
    <property type="evidence" value="ECO:0007669"/>
    <property type="project" value="InterPro"/>
</dbReference>
<dbReference type="CDD" id="cd01398">
    <property type="entry name" value="RPI_A"/>
    <property type="match status" value="1"/>
</dbReference>
<evidence type="ECO:0000256" key="3">
    <source>
        <dbReference type="NCBIfam" id="TIGR00021"/>
    </source>
</evidence>
<dbReference type="SUPFAM" id="SSF75445">
    <property type="entry name" value="D-ribose-5-phosphate isomerase (RpiA), lid domain"/>
    <property type="match status" value="1"/>
</dbReference>
<dbReference type="PANTHER" id="PTHR11934">
    <property type="entry name" value="RIBOSE-5-PHOSPHATE ISOMERASE"/>
    <property type="match status" value="1"/>
</dbReference>
<organism evidence="4 5">
    <name type="scientific">SAR86 cluster bacterium</name>
    <dbReference type="NCBI Taxonomy" id="2030880"/>
    <lineage>
        <taxon>Bacteria</taxon>
        <taxon>Pseudomonadati</taxon>
        <taxon>Pseudomonadota</taxon>
        <taxon>Gammaproteobacteria</taxon>
        <taxon>SAR86 cluster</taxon>
    </lineage>
</organism>
<dbReference type="EC" id="5.3.1.6" evidence="3"/>